<proteinExistence type="predicted"/>
<keyword evidence="3" id="KW-1185">Reference proteome</keyword>
<gene>
    <name evidence="2" type="ORF">SPIL2461_LOCUS19947</name>
</gene>
<dbReference type="AlphaFoldDB" id="A0A812X203"/>
<dbReference type="OrthoDB" id="10248867at2759"/>
<accession>A0A812X203</accession>
<feature type="region of interest" description="Disordered" evidence="1">
    <location>
        <begin position="223"/>
        <end position="262"/>
    </location>
</feature>
<evidence type="ECO:0000256" key="1">
    <source>
        <dbReference type="SAM" id="MobiDB-lite"/>
    </source>
</evidence>
<dbReference type="InterPro" id="IPR036249">
    <property type="entry name" value="Thioredoxin-like_sf"/>
</dbReference>
<reference evidence="2" key="1">
    <citation type="submission" date="2021-02" db="EMBL/GenBank/DDBJ databases">
        <authorList>
            <person name="Dougan E. K."/>
            <person name="Rhodes N."/>
            <person name="Thang M."/>
            <person name="Chan C."/>
        </authorList>
    </citation>
    <scope>NUCLEOTIDE SEQUENCE</scope>
</reference>
<dbReference type="SUPFAM" id="SSF52833">
    <property type="entry name" value="Thioredoxin-like"/>
    <property type="match status" value="1"/>
</dbReference>
<comment type="caution">
    <text evidence="2">The sequence shown here is derived from an EMBL/GenBank/DDBJ whole genome shotgun (WGS) entry which is preliminary data.</text>
</comment>
<protein>
    <submittedName>
        <fullName evidence="2">Uncharacterized protein</fullName>
    </submittedName>
</protein>
<name>A0A812X203_SYMPI</name>
<sequence length="286" mass="31478">MKVMRNWSLSFLAGRRLCIVLAFSALGQWLFTSLSPRHPGRVLHRAAARRAEGKPPDVYQSFLMKARSEGAKEALRYASSTMPKAFCLNFSDLKLAAEFAAQERHEAAEERRPWRLRVCTKCIKKQGFDTLDGLQNLRLAHGTDTAEGEVIVEPSGCFKQCKRGPNVRVVSQDDVQGLGAVIAGMTPEEVGARCFHHVNDNAAAQRVFKATRAAMKLAEGETLSSLGDTQDGSRQGSQQGPVRFTLDSGNAAKDKDKRNRVRKSIETRVANILEGLPARLSGEDLI</sequence>
<dbReference type="Proteomes" id="UP000649617">
    <property type="component" value="Unassembled WGS sequence"/>
</dbReference>
<evidence type="ECO:0000313" key="2">
    <source>
        <dbReference type="EMBL" id="CAE7706413.1"/>
    </source>
</evidence>
<evidence type="ECO:0000313" key="3">
    <source>
        <dbReference type="Proteomes" id="UP000649617"/>
    </source>
</evidence>
<feature type="compositionally biased region" description="Polar residues" evidence="1">
    <location>
        <begin position="223"/>
        <end position="240"/>
    </location>
</feature>
<organism evidence="2 3">
    <name type="scientific">Symbiodinium pilosum</name>
    <name type="common">Dinoflagellate</name>
    <dbReference type="NCBI Taxonomy" id="2952"/>
    <lineage>
        <taxon>Eukaryota</taxon>
        <taxon>Sar</taxon>
        <taxon>Alveolata</taxon>
        <taxon>Dinophyceae</taxon>
        <taxon>Suessiales</taxon>
        <taxon>Symbiodiniaceae</taxon>
        <taxon>Symbiodinium</taxon>
    </lineage>
</organism>
<dbReference type="Gene3D" id="3.40.30.10">
    <property type="entry name" value="Glutaredoxin"/>
    <property type="match status" value="1"/>
</dbReference>
<dbReference type="CDD" id="cd02980">
    <property type="entry name" value="TRX_Fd_family"/>
    <property type="match status" value="1"/>
</dbReference>
<dbReference type="EMBL" id="CAJNIZ010044970">
    <property type="protein sequence ID" value="CAE7706413.1"/>
    <property type="molecule type" value="Genomic_DNA"/>
</dbReference>